<name>A0ABV3H4C6_9ACTN</name>
<gene>
    <name evidence="1" type="ORF">AB0K40_17895</name>
</gene>
<evidence type="ECO:0000313" key="1">
    <source>
        <dbReference type="EMBL" id="MEV4287381.1"/>
    </source>
</evidence>
<dbReference type="EMBL" id="JBFARM010000005">
    <property type="protein sequence ID" value="MEV4287381.1"/>
    <property type="molecule type" value="Genomic_DNA"/>
</dbReference>
<protein>
    <submittedName>
        <fullName evidence="1">Uncharacterized protein</fullName>
    </submittedName>
</protein>
<reference evidence="1 2" key="1">
    <citation type="submission" date="2024-06" db="EMBL/GenBank/DDBJ databases">
        <title>The Natural Products Discovery Center: Release of the First 8490 Sequenced Strains for Exploring Actinobacteria Biosynthetic Diversity.</title>
        <authorList>
            <person name="Kalkreuter E."/>
            <person name="Kautsar S.A."/>
            <person name="Yang D."/>
            <person name="Bader C.D."/>
            <person name="Teijaro C.N."/>
            <person name="Fluegel L."/>
            <person name="Davis C.M."/>
            <person name="Simpson J.R."/>
            <person name="Lauterbach L."/>
            <person name="Steele A.D."/>
            <person name="Gui C."/>
            <person name="Meng S."/>
            <person name="Li G."/>
            <person name="Viehrig K."/>
            <person name="Ye F."/>
            <person name="Su P."/>
            <person name="Kiefer A.F."/>
            <person name="Nichols A."/>
            <person name="Cepeda A.J."/>
            <person name="Yan W."/>
            <person name="Fan B."/>
            <person name="Jiang Y."/>
            <person name="Adhikari A."/>
            <person name="Zheng C.-J."/>
            <person name="Schuster L."/>
            <person name="Cowan T.M."/>
            <person name="Smanski M.J."/>
            <person name="Chevrette M.G."/>
            <person name="De Carvalho L.P.S."/>
            <person name="Shen B."/>
        </authorList>
    </citation>
    <scope>NUCLEOTIDE SEQUENCE [LARGE SCALE GENOMIC DNA]</scope>
    <source>
        <strain evidence="1 2">NPDC049574</strain>
    </source>
</reference>
<sequence>MNDLTHRPDLAGRPHTITVETITPELRRDSDLPAAATAAVIERHHGRLAKICNATNVDVADYVSRGYQVTMEDVAQGIAHTYGATYVPSTVVKTVPAQDGMLGYQLHALRVGAPLPGGHRILSVDDYGSDTHLGIFGSDGSIHRAHRHTEIRELTNGVVQLITPEHAGWESD</sequence>
<accession>A0ABV3H4C6</accession>
<dbReference type="Proteomes" id="UP001552427">
    <property type="component" value="Unassembled WGS sequence"/>
</dbReference>
<proteinExistence type="predicted"/>
<evidence type="ECO:0000313" key="2">
    <source>
        <dbReference type="Proteomes" id="UP001552427"/>
    </source>
</evidence>
<organism evidence="1 2">
    <name type="scientific">Nonomuraea bangladeshensis</name>
    <dbReference type="NCBI Taxonomy" id="404385"/>
    <lineage>
        <taxon>Bacteria</taxon>
        <taxon>Bacillati</taxon>
        <taxon>Actinomycetota</taxon>
        <taxon>Actinomycetes</taxon>
        <taxon>Streptosporangiales</taxon>
        <taxon>Streptosporangiaceae</taxon>
        <taxon>Nonomuraea</taxon>
    </lineage>
</organism>
<comment type="caution">
    <text evidence="1">The sequence shown here is derived from an EMBL/GenBank/DDBJ whole genome shotgun (WGS) entry which is preliminary data.</text>
</comment>
<dbReference type="RefSeq" id="WP_364450779.1">
    <property type="nucleotide sequence ID" value="NZ_JBFARM010000005.1"/>
</dbReference>
<keyword evidence="2" id="KW-1185">Reference proteome</keyword>